<proteinExistence type="predicted"/>
<dbReference type="RefSeq" id="WP_099642404.1">
    <property type="nucleotide sequence ID" value="NZ_NKHF01000055.1"/>
</dbReference>
<sequence>MLSLFKFSPLLSEEETQWLIDTFIWAFEHFDGEYFLNDTQIITPTPTFFPDPVSSIEEMASVVFARVKSYAGLQKWPITLVSPTHMQATTHIPRLQISGRWRGEHAEIADTTSPIVISYNPNQINQPQDLVASYAGVLAKVAILQRGVLPPGGEAQLDAASDVLACFFGFGVMVSNTVYHFRGGCGSCYNQYANRQAALTEQQSVFVHALVCHFKGVKDGHKHLKSHLVSQFKKATKQIKTLMDNSERGDLLALQEHANARLS</sequence>
<dbReference type="OrthoDB" id="7170694at2"/>
<organism evidence="1 2">
    <name type="scientific">Pseudoalteromonas piscicida</name>
    <dbReference type="NCBI Taxonomy" id="43662"/>
    <lineage>
        <taxon>Bacteria</taxon>
        <taxon>Pseudomonadati</taxon>
        <taxon>Pseudomonadota</taxon>
        <taxon>Gammaproteobacteria</taxon>
        <taxon>Alteromonadales</taxon>
        <taxon>Pseudoalteromonadaceae</taxon>
        <taxon>Pseudoalteromonas</taxon>
    </lineage>
</organism>
<evidence type="ECO:0000313" key="1">
    <source>
        <dbReference type="EMBL" id="PCK31463.1"/>
    </source>
</evidence>
<accession>A0A2A5JPU1</accession>
<comment type="caution">
    <text evidence="1">The sequence shown here is derived from an EMBL/GenBank/DDBJ whole genome shotgun (WGS) entry which is preliminary data.</text>
</comment>
<dbReference type="Proteomes" id="UP000228621">
    <property type="component" value="Unassembled WGS sequence"/>
</dbReference>
<dbReference type="EMBL" id="NKHF01000055">
    <property type="protein sequence ID" value="PCK31463.1"/>
    <property type="molecule type" value="Genomic_DNA"/>
</dbReference>
<reference evidence="2" key="1">
    <citation type="journal article" date="2019" name="Genome Announc.">
        <title>Draft Genome Sequence of Pseudoalteromonas piscicida Strain 36Y ROTHPW, an Hypersaline Seawater Isolate from the South Coast of Sonora, Mexico.</title>
        <authorList>
            <person name="Sanchez-Diaz R."/>
            <person name="Molina-Garza Z.J."/>
            <person name="Cruz-Suarez L.E."/>
            <person name="Selvin J."/>
            <person name="Kiran G.S."/>
            <person name="Ibarra-Gamez J.C."/>
            <person name="Gomez-Gil B."/>
            <person name="Galaviz-Silva L."/>
        </authorList>
    </citation>
    <scope>NUCLEOTIDE SEQUENCE [LARGE SCALE GENOMIC DNA]</scope>
    <source>
        <strain evidence="2">36Y_RITHPW</strain>
    </source>
</reference>
<protein>
    <recommendedName>
        <fullName evidence="3">Orphan protein</fullName>
    </recommendedName>
</protein>
<name>A0A2A5JPU1_PSEO7</name>
<keyword evidence="2" id="KW-1185">Reference proteome</keyword>
<dbReference type="AlphaFoldDB" id="A0A2A5JPU1"/>
<evidence type="ECO:0000313" key="2">
    <source>
        <dbReference type="Proteomes" id="UP000228621"/>
    </source>
</evidence>
<gene>
    <name evidence="1" type="ORF">CEX98_12530</name>
</gene>
<evidence type="ECO:0008006" key="3">
    <source>
        <dbReference type="Google" id="ProtNLM"/>
    </source>
</evidence>